<dbReference type="AlphaFoldDB" id="A0A7W6CSQ7"/>
<evidence type="ECO:0000313" key="1">
    <source>
        <dbReference type="EMBL" id="MBB3966497.1"/>
    </source>
</evidence>
<proteinExistence type="predicted"/>
<sequence>MREVRIVALDARSPEVRKQIAEQVAALNKDEEREILEWMEKVADLSGWTWPE</sequence>
<organism evidence="1 2">
    <name type="scientific">Rhizobium metallidurans</name>
    <dbReference type="NCBI Taxonomy" id="1265931"/>
    <lineage>
        <taxon>Bacteria</taxon>
        <taxon>Pseudomonadati</taxon>
        <taxon>Pseudomonadota</taxon>
        <taxon>Alphaproteobacteria</taxon>
        <taxon>Hyphomicrobiales</taxon>
        <taxon>Rhizobiaceae</taxon>
        <taxon>Rhizobium/Agrobacterium group</taxon>
        <taxon>Rhizobium</taxon>
    </lineage>
</organism>
<dbReference type="EMBL" id="JACIDW010000018">
    <property type="protein sequence ID" value="MBB3966497.1"/>
    <property type="molecule type" value="Genomic_DNA"/>
</dbReference>
<gene>
    <name evidence="1" type="ORF">GGQ67_004184</name>
</gene>
<dbReference type="Pfam" id="PF11455">
    <property type="entry name" value="MazE-like"/>
    <property type="match status" value="1"/>
</dbReference>
<name>A0A7W6CSQ7_9HYPH</name>
<dbReference type="InterPro" id="IPR021558">
    <property type="entry name" value="MazE-like"/>
</dbReference>
<protein>
    <submittedName>
        <fullName evidence="1">Uncharacterized protein</fullName>
    </submittedName>
</protein>
<evidence type="ECO:0000313" key="2">
    <source>
        <dbReference type="Proteomes" id="UP000582090"/>
    </source>
</evidence>
<keyword evidence="2" id="KW-1185">Reference proteome</keyword>
<reference evidence="1 2" key="1">
    <citation type="submission" date="2020-08" db="EMBL/GenBank/DDBJ databases">
        <title>Genomic Encyclopedia of Type Strains, Phase IV (KMG-IV): sequencing the most valuable type-strain genomes for metagenomic binning, comparative biology and taxonomic classification.</title>
        <authorList>
            <person name="Goeker M."/>
        </authorList>
    </citation>
    <scope>NUCLEOTIDE SEQUENCE [LARGE SCALE GENOMIC DNA]</scope>
    <source>
        <strain evidence="1 2">DSM 26575</strain>
    </source>
</reference>
<accession>A0A7W6CSQ7</accession>
<comment type="caution">
    <text evidence="1">The sequence shown here is derived from an EMBL/GenBank/DDBJ whole genome shotgun (WGS) entry which is preliminary data.</text>
</comment>
<dbReference type="Proteomes" id="UP000582090">
    <property type="component" value="Unassembled WGS sequence"/>
</dbReference>